<feature type="binding site" evidence="11">
    <location>
        <position position="344"/>
    </location>
    <ligand>
        <name>[4Fe-4S] cluster</name>
        <dbReference type="ChEBI" id="CHEBI:49883"/>
    </ligand>
</feature>
<comment type="catalytic activity">
    <reaction evidence="8">
        <text>5-phospho-beta-D-ribosylamine + L-glutamate + diphosphate = 5-phospho-alpha-D-ribose 1-diphosphate + L-glutamine + H2O</text>
        <dbReference type="Rhea" id="RHEA:14905"/>
        <dbReference type="ChEBI" id="CHEBI:15377"/>
        <dbReference type="ChEBI" id="CHEBI:29985"/>
        <dbReference type="ChEBI" id="CHEBI:33019"/>
        <dbReference type="ChEBI" id="CHEBI:58017"/>
        <dbReference type="ChEBI" id="CHEBI:58359"/>
        <dbReference type="ChEBI" id="CHEBI:58681"/>
        <dbReference type="EC" id="2.4.2.14"/>
    </reaction>
</comment>
<evidence type="ECO:0000256" key="1">
    <source>
        <dbReference type="ARBA" id="ARBA00005209"/>
    </source>
</evidence>
<gene>
    <name evidence="14" type="ORF">LAMO00422_LOCUS17974</name>
</gene>
<dbReference type="InterPro" id="IPR000836">
    <property type="entry name" value="PRTase_dom"/>
</dbReference>
<evidence type="ECO:0000256" key="8">
    <source>
        <dbReference type="PIRNR" id="PIRNR000485"/>
    </source>
</evidence>
<dbReference type="Gene3D" id="3.60.20.10">
    <property type="entry name" value="Glutamine Phosphoribosylpyrophosphate, subunit 1, domain 1"/>
    <property type="match status" value="1"/>
</dbReference>
<evidence type="ECO:0000256" key="12">
    <source>
        <dbReference type="SAM" id="MobiDB-lite"/>
    </source>
</evidence>
<dbReference type="Gene3D" id="3.40.50.2020">
    <property type="match status" value="1"/>
</dbReference>
<feature type="binding site" evidence="11">
    <location>
        <position position="553"/>
    </location>
    <ligand>
        <name>[4Fe-4S] cluster</name>
        <dbReference type="ChEBI" id="CHEBI:49883"/>
    </ligand>
</feature>
<dbReference type="HAMAP" id="MF_01931">
    <property type="entry name" value="PurF"/>
    <property type="match status" value="1"/>
</dbReference>
<dbReference type="InterPro" id="IPR017932">
    <property type="entry name" value="GATase_2_dom"/>
</dbReference>
<dbReference type="EC" id="2.4.2.14" evidence="3 8"/>
<sequence length="575" mass="63501">MELEPADTKNYNPPGMDADAYECKDGARPKCAVFGICSGNRGPCDAAASQFAYFGLHAQQHRGQESAGILSMEVHDAVSAANKKRKREDRILPPGDKDLGRGWRSHPNLTALHPRSMSRIKGKGLKVKTHIHKDFGLVTDVFTKEILPTLTGGVAIGHTRYSTSGSDKTAHNIQPFLVKYRDGHIGLTHNGDICNFRKIQEQFVKAGTLFHSTSDSELILHLISRSQKKTQPEQVMEALSILEGAFSILMITENYFFALRDPNGFRPLHMGVITSKRPDSKEQGPKKAPFYVFASETCAFDLIGAKLIREVEPGEIIVIDLNRASSHTQFKSLRLPRKYGVTPCIFEYVYFARADSYIFGSSVDQVRYHCGQQLARESPVPKGSNVVVIPVPTSANVAALGYANECKKMGYDVRYDLGLVRNNYVGRTFITPGQVDRALKVRRKFGVSKRVVKGAIVVLVDDSIVRGTTSMRLVNLLKENGAKEVHFRSASPPVKNPCFFGMDFPNPKELIANKHDDIKSIGSAIGAESLAYLSWEGLKSAVMETKPSSTTWCGACFTGSYPVPTPRAKTKTLDW</sequence>
<feature type="region of interest" description="Disordered" evidence="12">
    <location>
        <begin position="80"/>
        <end position="108"/>
    </location>
</feature>
<dbReference type="GO" id="GO:0009113">
    <property type="term" value="P:purine nucleobase biosynthetic process"/>
    <property type="evidence" value="ECO:0007669"/>
    <property type="project" value="InterPro"/>
</dbReference>
<organism evidence="14">
    <name type="scientific">Amorphochlora amoebiformis</name>
    <dbReference type="NCBI Taxonomy" id="1561963"/>
    <lineage>
        <taxon>Eukaryota</taxon>
        <taxon>Sar</taxon>
        <taxon>Rhizaria</taxon>
        <taxon>Cercozoa</taxon>
        <taxon>Chlorarachniophyceae</taxon>
        <taxon>Amorphochlora</taxon>
    </lineage>
</organism>
<evidence type="ECO:0000256" key="4">
    <source>
        <dbReference type="ARBA" id="ARBA00022676"/>
    </source>
</evidence>
<comment type="similarity">
    <text evidence="2 8">In the C-terminal section; belongs to the purine/pyrimidine phosphoribosyltransferase family.</text>
</comment>
<dbReference type="NCBIfam" id="TIGR01134">
    <property type="entry name" value="purF"/>
    <property type="match status" value="1"/>
</dbReference>
<dbReference type="PANTHER" id="PTHR11907">
    <property type="entry name" value="AMIDOPHOSPHORIBOSYLTRANSFERASE"/>
    <property type="match status" value="1"/>
</dbReference>
<evidence type="ECO:0000259" key="13">
    <source>
        <dbReference type="PROSITE" id="PS51278"/>
    </source>
</evidence>
<evidence type="ECO:0000256" key="3">
    <source>
        <dbReference type="ARBA" id="ARBA00011941"/>
    </source>
</evidence>
<evidence type="ECO:0000256" key="6">
    <source>
        <dbReference type="ARBA" id="ARBA00022755"/>
    </source>
</evidence>
<dbReference type="SUPFAM" id="SSF56235">
    <property type="entry name" value="N-terminal nucleophile aminohydrolases (Ntn hydrolases)"/>
    <property type="match status" value="1"/>
</dbReference>
<feature type="binding site" evidence="11">
    <location>
        <position position="556"/>
    </location>
    <ligand>
        <name>[4Fe-4S] cluster</name>
        <dbReference type="ChEBI" id="CHEBI:49883"/>
    </ligand>
</feature>
<dbReference type="PROSITE" id="PS51278">
    <property type="entry name" value="GATASE_TYPE_2"/>
    <property type="match status" value="1"/>
</dbReference>
<dbReference type="InterPro" id="IPR029057">
    <property type="entry name" value="PRTase-like"/>
</dbReference>
<evidence type="ECO:0000313" key="14">
    <source>
        <dbReference type="EMBL" id="CAD8459022.1"/>
    </source>
</evidence>
<dbReference type="GO" id="GO:0051536">
    <property type="term" value="F:iron-sulfur cluster binding"/>
    <property type="evidence" value="ECO:0007669"/>
    <property type="project" value="UniProtKB-KW"/>
</dbReference>
<dbReference type="SUPFAM" id="SSF53271">
    <property type="entry name" value="PRTase-like"/>
    <property type="match status" value="1"/>
</dbReference>
<evidence type="ECO:0000256" key="11">
    <source>
        <dbReference type="PIRSR" id="PIRSR000485-3"/>
    </source>
</evidence>
<dbReference type="UniPathway" id="UPA00074">
    <property type="reaction ID" value="UER00124"/>
</dbReference>
<accession>A0A7S0DMU7</accession>
<keyword evidence="10" id="KW-0479">Metal-binding</keyword>
<feature type="active site" description="Nucleophile" evidence="9">
    <location>
        <position position="31"/>
    </location>
</feature>
<feature type="binding site" evidence="10">
    <location>
        <position position="462"/>
    </location>
    <ligand>
        <name>Mg(2+)</name>
        <dbReference type="ChEBI" id="CHEBI:18420"/>
    </ligand>
</feature>
<evidence type="ECO:0000256" key="5">
    <source>
        <dbReference type="ARBA" id="ARBA00022679"/>
    </source>
</evidence>
<keyword evidence="6 8" id="KW-0658">Purine biosynthesis</keyword>
<feature type="binding site" evidence="11">
    <location>
        <position position="498"/>
    </location>
    <ligand>
        <name>[4Fe-4S] cluster</name>
        <dbReference type="ChEBI" id="CHEBI:49883"/>
    </ligand>
</feature>
<evidence type="ECO:0000256" key="2">
    <source>
        <dbReference type="ARBA" id="ARBA00010138"/>
    </source>
</evidence>
<dbReference type="EMBL" id="HBEM01026419">
    <property type="protein sequence ID" value="CAD8459022.1"/>
    <property type="molecule type" value="Transcribed_RNA"/>
</dbReference>
<dbReference type="GO" id="GO:0006189">
    <property type="term" value="P:'de novo' IMP biosynthetic process"/>
    <property type="evidence" value="ECO:0007669"/>
    <property type="project" value="UniProtKB-UniPathway"/>
</dbReference>
<evidence type="ECO:0000256" key="7">
    <source>
        <dbReference type="ARBA" id="ARBA00022962"/>
    </source>
</evidence>
<feature type="domain" description="Glutamine amidotransferase type-2" evidence="13">
    <location>
        <begin position="31"/>
        <end position="322"/>
    </location>
</feature>
<keyword evidence="10" id="KW-0460">Magnesium</keyword>
<keyword evidence="4 8" id="KW-0328">Glycosyltransferase</keyword>
<keyword evidence="11" id="KW-0411">Iron-sulfur</keyword>
<name>A0A7S0DMU7_9EUKA</name>
<dbReference type="PIRSF" id="PIRSF000485">
    <property type="entry name" value="Amd_phspho_trans"/>
    <property type="match status" value="1"/>
</dbReference>
<dbReference type="GO" id="GO:0046872">
    <property type="term" value="F:metal ion binding"/>
    <property type="evidence" value="ECO:0007669"/>
    <property type="project" value="UniProtKB-KW"/>
</dbReference>
<feature type="compositionally biased region" description="Basic and acidic residues" evidence="12">
    <location>
        <begin position="88"/>
        <end position="101"/>
    </location>
</feature>
<feature type="binding site" evidence="10">
    <location>
        <position position="394"/>
    </location>
    <ligand>
        <name>Mg(2+)</name>
        <dbReference type="ChEBI" id="CHEBI:18420"/>
    </ligand>
</feature>
<dbReference type="InterPro" id="IPR029055">
    <property type="entry name" value="Ntn_hydrolases_N"/>
</dbReference>
<dbReference type="GO" id="GO:0004044">
    <property type="term" value="F:amidophosphoribosyltransferase activity"/>
    <property type="evidence" value="ECO:0007669"/>
    <property type="project" value="UniProtKB-EC"/>
</dbReference>
<dbReference type="Pfam" id="PF13522">
    <property type="entry name" value="GATase_6"/>
    <property type="match status" value="1"/>
</dbReference>
<dbReference type="AlphaFoldDB" id="A0A7S0DMU7"/>
<evidence type="ECO:0000256" key="9">
    <source>
        <dbReference type="PIRSR" id="PIRSR000485-1"/>
    </source>
</evidence>
<comment type="cofactor">
    <cofactor evidence="10">
        <name>Mg(2+)</name>
        <dbReference type="ChEBI" id="CHEBI:18420"/>
    </cofactor>
    <text evidence="10">Binds 1 Mg(2+) ion per subunit.</text>
</comment>
<keyword evidence="11" id="KW-0408">Iron</keyword>
<dbReference type="InterPro" id="IPR005854">
    <property type="entry name" value="PurF"/>
</dbReference>
<protein>
    <recommendedName>
        <fullName evidence="3 8">Amidophosphoribosyltransferase</fullName>
        <shortName evidence="8">ATase</shortName>
        <ecNumber evidence="3 8">2.4.2.14</ecNumber>
    </recommendedName>
    <alternativeName>
        <fullName evidence="8">Glutamine phosphoribosylpyrophosphate amidotransferase</fullName>
    </alternativeName>
</protein>
<feature type="binding site" evidence="10">
    <location>
        <position position="461"/>
    </location>
    <ligand>
        <name>Mg(2+)</name>
        <dbReference type="ChEBI" id="CHEBI:18420"/>
    </ligand>
</feature>
<proteinExistence type="inferred from homology"/>
<keyword evidence="5 8" id="KW-0808">Transferase</keyword>
<keyword evidence="7" id="KW-0315">Glutamine amidotransferase</keyword>
<dbReference type="CDD" id="cd06223">
    <property type="entry name" value="PRTases_typeI"/>
    <property type="match status" value="1"/>
</dbReference>
<comment type="cofactor">
    <cofactor evidence="11">
        <name>[4Fe-4S] cluster</name>
        <dbReference type="ChEBI" id="CHEBI:49883"/>
    </cofactor>
    <text evidence="11">Binds 1 [4Fe-4S] cluster per subunit.</text>
</comment>
<evidence type="ECO:0000256" key="10">
    <source>
        <dbReference type="PIRSR" id="PIRSR000485-2"/>
    </source>
</evidence>
<comment type="pathway">
    <text evidence="1 8">Purine metabolism; IMP biosynthesis via de novo pathway; N(1)-(5-phospho-D-ribosyl)glycinamide from 5-phospho-alpha-D-ribose 1-diphosphate: step 1/2.</text>
</comment>
<reference evidence="14" key="1">
    <citation type="submission" date="2021-01" db="EMBL/GenBank/DDBJ databases">
        <authorList>
            <person name="Corre E."/>
            <person name="Pelletier E."/>
            <person name="Niang G."/>
            <person name="Scheremetjew M."/>
            <person name="Finn R."/>
            <person name="Kale V."/>
            <person name="Holt S."/>
            <person name="Cochrane G."/>
            <person name="Meng A."/>
            <person name="Brown T."/>
            <person name="Cohen L."/>
        </authorList>
    </citation>
    <scope>NUCLEOTIDE SEQUENCE</scope>
    <source>
        <strain evidence="14">CCMP2058</strain>
    </source>
</reference>